<name>A0ABD1N2H3_9FABA</name>
<feature type="domain" description="DUF3741" evidence="2">
    <location>
        <begin position="357"/>
        <end position="380"/>
    </location>
</feature>
<feature type="compositionally biased region" description="Basic and acidic residues" evidence="1">
    <location>
        <begin position="320"/>
        <end position="331"/>
    </location>
</feature>
<accession>A0ABD1N2H3</accession>
<organism evidence="3 4">
    <name type="scientific">Flemingia macrophylla</name>
    <dbReference type="NCBI Taxonomy" id="520843"/>
    <lineage>
        <taxon>Eukaryota</taxon>
        <taxon>Viridiplantae</taxon>
        <taxon>Streptophyta</taxon>
        <taxon>Embryophyta</taxon>
        <taxon>Tracheophyta</taxon>
        <taxon>Spermatophyta</taxon>
        <taxon>Magnoliopsida</taxon>
        <taxon>eudicotyledons</taxon>
        <taxon>Gunneridae</taxon>
        <taxon>Pentapetalae</taxon>
        <taxon>rosids</taxon>
        <taxon>fabids</taxon>
        <taxon>Fabales</taxon>
        <taxon>Fabaceae</taxon>
        <taxon>Papilionoideae</taxon>
        <taxon>50 kb inversion clade</taxon>
        <taxon>NPAAA clade</taxon>
        <taxon>indigoferoid/millettioid clade</taxon>
        <taxon>Phaseoleae</taxon>
        <taxon>Flemingia</taxon>
    </lineage>
</organism>
<sequence length="1074" mass="122345">MTMRTHHTPHPTLIVPSQPYTISSPLFVRERNRPQAKTLFQPQSYHSLGMAKRSDFAQKLLDDLRLRKERMASSQRSTQSHHLPIDAYAYTKQTYRGSRNSKANEIISSRTGDMLNSSSRSHRSINNGQVSNQMVPFGKGQSSRQTGDLSLALAFAFENGGKLRSNDSIMGFLHQIKRGTLEFSVSERQLASTSNYPMQINEISKGAQKLNQILRACSNGLNMDTCSIQFAKELLQGAIDLEESLRMLVDQQNNSQFMVASQKKNRITLLEEDNDDDNDTRMEMQLARPTFTFDKHTTHNIEQLGKAIFMQRPITLSSSREGRNLNDENKNVKRQVSHKRSTKTSSTSDIKNVNPISEGKKGRIPNVIAKLMGLDILPDKVEMESKHMTLQKREGISPMHTAKGSTKKIELKSNETAFKMPATQGEEMIFGTNKKLLVEKTSSEVAAQNGKPPWRDQDRIKAPKGFDKSTKSSPQKNLTRESQKDFQEIGRKQDHLNINDKEQKGTVKSRINDPILNKMLPRLEQVHERSEVKSSIQEDKEINGNIVQPEKRHTNKHIMNNEKKSRNNVGVQKSYVLSKNVPQEEKHLRGQLQPREEQMLMIRPQGRSEITFKSSPKSPHQLISPQKKQLSMNQTTLFKKNYGEKNVAGMKSEGFLTNHHDLVRDEMPNDTNEKIKDISHRKSGQIFSPRDQEFERAKRSGIKTLMEEKHVYKLASKKTKNTRKQQVDMPGKIDQVLTGRNGTKLITKQGKQQIPPYDRFEVLSESEKERVGMLREIDTHVISSNEPVSVAVTEPLDVRRQIHKEAELPSALYNSVGGEVQNQQEFLAIVPNDLHCQDMQSAAINLQGQAVPLASDKRLMIGEVALHKTNGIQEGRLSVNHPSPQDQNIFKISIQQPLTESENCLKWILVMSQLFVNTAEALFKLNIPYNVLQGGGRENQDEGSKLILDCGYEVMKRKGIRQELKVHSCSKISMSTMNIIISLDDLVRQLNKDIEKLKFYGRNKSCQVDIEDYLPKMLEHDVSDKDPDIDCMWDLGWNDETVAFIEKYDVIRDTEKHILSVLLDEITVDFCNQD</sequence>
<evidence type="ECO:0000256" key="1">
    <source>
        <dbReference type="SAM" id="MobiDB-lite"/>
    </source>
</evidence>
<dbReference type="AlphaFoldDB" id="A0ABD1N2H3"/>
<dbReference type="PANTHER" id="PTHR34282">
    <property type="entry name" value="OS01G0228800 PROTEIN-RELATED"/>
    <property type="match status" value="1"/>
</dbReference>
<feature type="region of interest" description="Disordered" evidence="1">
    <location>
        <begin position="318"/>
        <end position="360"/>
    </location>
</feature>
<proteinExistence type="predicted"/>
<evidence type="ECO:0000313" key="3">
    <source>
        <dbReference type="EMBL" id="KAL2342304.1"/>
    </source>
</evidence>
<evidence type="ECO:0000259" key="2">
    <source>
        <dbReference type="Pfam" id="PF14383"/>
    </source>
</evidence>
<feature type="compositionally biased region" description="Basic and acidic residues" evidence="1">
    <location>
        <begin position="453"/>
        <end position="470"/>
    </location>
</feature>
<dbReference type="InterPro" id="IPR032795">
    <property type="entry name" value="DUF3741-assoc"/>
</dbReference>
<gene>
    <name evidence="3" type="ORF">Fmac_003589</name>
</gene>
<dbReference type="Proteomes" id="UP001603857">
    <property type="component" value="Unassembled WGS sequence"/>
</dbReference>
<dbReference type="EMBL" id="JBGMDY010000002">
    <property type="protein sequence ID" value="KAL2342304.1"/>
    <property type="molecule type" value="Genomic_DNA"/>
</dbReference>
<comment type="caution">
    <text evidence="3">The sequence shown here is derived from an EMBL/GenBank/DDBJ whole genome shotgun (WGS) entry which is preliminary data.</text>
</comment>
<feature type="compositionally biased region" description="Basic and acidic residues" evidence="1">
    <location>
        <begin position="478"/>
        <end position="505"/>
    </location>
</feature>
<feature type="compositionally biased region" description="Basic residues" evidence="1">
    <location>
        <begin position="332"/>
        <end position="342"/>
    </location>
</feature>
<keyword evidence="4" id="KW-1185">Reference proteome</keyword>
<dbReference type="PANTHER" id="PTHR34282:SF1">
    <property type="entry name" value="DUF3741 DOMAIN-CONTAINING PROTEIN"/>
    <property type="match status" value="1"/>
</dbReference>
<feature type="region of interest" description="Disordered" evidence="1">
    <location>
        <begin position="442"/>
        <end position="506"/>
    </location>
</feature>
<protein>
    <recommendedName>
        <fullName evidence="2">DUF3741 domain-containing protein</fullName>
    </recommendedName>
</protein>
<dbReference type="Pfam" id="PF14383">
    <property type="entry name" value="VARLMGL"/>
    <property type="match status" value="1"/>
</dbReference>
<evidence type="ECO:0000313" key="4">
    <source>
        <dbReference type="Proteomes" id="UP001603857"/>
    </source>
</evidence>
<reference evidence="3 4" key="1">
    <citation type="submission" date="2024-08" db="EMBL/GenBank/DDBJ databases">
        <title>Insights into the chromosomal genome structure of Flemingia macrophylla.</title>
        <authorList>
            <person name="Ding Y."/>
            <person name="Zhao Y."/>
            <person name="Bi W."/>
            <person name="Wu M."/>
            <person name="Zhao G."/>
            <person name="Gong Y."/>
            <person name="Li W."/>
            <person name="Zhang P."/>
        </authorList>
    </citation>
    <scope>NUCLEOTIDE SEQUENCE [LARGE SCALE GENOMIC DNA]</scope>
    <source>
        <strain evidence="3">DYQJB</strain>
        <tissue evidence="3">Leaf</tissue>
    </source>
</reference>